<dbReference type="GO" id="GO:0016020">
    <property type="term" value="C:membrane"/>
    <property type="evidence" value="ECO:0007669"/>
    <property type="project" value="TreeGrafter"/>
</dbReference>
<dbReference type="OrthoDB" id="334507at2"/>
<dbReference type="Pfam" id="PF00561">
    <property type="entry name" value="Abhydrolase_1"/>
    <property type="match status" value="1"/>
</dbReference>
<dbReference type="EMBL" id="MVHF01000002">
    <property type="protein sequence ID" value="ORA39313.1"/>
    <property type="molecule type" value="Genomic_DNA"/>
</dbReference>
<proteinExistence type="predicted"/>
<keyword evidence="4" id="KW-1185">Reference proteome</keyword>
<accession>A0A1X0BAI5</accession>
<dbReference type="AlphaFoldDB" id="A0A1X0BAI5"/>
<dbReference type="InterPro" id="IPR050266">
    <property type="entry name" value="AB_hydrolase_sf"/>
</dbReference>
<dbReference type="GO" id="GO:0047372">
    <property type="term" value="F:monoacylglycerol lipase activity"/>
    <property type="evidence" value="ECO:0007669"/>
    <property type="project" value="TreeGrafter"/>
</dbReference>
<evidence type="ECO:0000313" key="3">
    <source>
        <dbReference type="EMBL" id="ORA39313.1"/>
    </source>
</evidence>
<dbReference type="InterPro" id="IPR000073">
    <property type="entry name" value="AB_hydrolase_1"/>
</dbReference>
<reference evidence="3 4" key="1">
    <citation type="submission" date="2017-02" db="EMBL/GenBank/DDBJ databases">
        <title>The new phylogeny of genus Mycobacterium.</title>
        <authorList>
            <person name="Tortoli E."/>
            <person name="Trovato A."/>
            <person name="Cirillo D.M."/>
        </authorList>
    </citation>
    <scope>NUCLEOTIDE SEQUENCE [LARGE SCALE GENOMIC DNA]</scope>
    <source>
        <strain evidence="3 4">RW6</strain>
    </source>
</reference>
<dbReference type="PANTHER" id="PTHR43798:SF33">
    <property type="entry name" value="HYDROLASE, PUTATIVE (AFU_ORTHOLOGUE AFUA_2G14860)-RELATED"/>
    <property type="match status" value="1"/>
</dbReference>
<evidence type="ECO:0000313" key="4">
    <source>
        <dbReference type="Proteomes" id="UP000192448"/>
    </source>
</evidence>
<dbReference type="PRINTS" id="PR00111">
    <property type="entry name" value="ABHYDROLASE"/>
</dbReference>
<name>A0A1X0BAI5_9MYCO</name>
<dbReference type="SUPFAM" id="SSF53474">
    <property type="entry name" value="alpha/beta-Hydrolases"/>
    <property type="match status" value="1"/>
</dbReference>
<organism evidence="3 4">
    <name type="scientific">Mycobacterium aquaticum</name>
    <dbReference type="NCBI Taxonomy" id="1927124"/>
    <lineage>
        <taxon>Bacteria</taxon>
        <taxon>Bacillati</taxon>
        <taxon>Actinomycetota</taxon>
        <taxon>Actinomycetes</taxon>
        <taxon>Mycobacteriales</taxon>
        <taxon>Mycobacteriaceae</taxon>
        <taxon>Mycobacterium</taxon>
    </lineage>
</organism>
<dbReference type="GO" id="GO:0046464">
    <property type="term" value="P:acylglycerol catabolic process"/>
    <property type="evidence" value="ECO:0007669"/>
    <property type="project" value="TreeGrafter"/>
</dbReference>
<dbReference type="Proteomes" id="UP000192448">
    <property type="component" value="Unassembled WGS sequence"/>
</dbReference>
<feature type="region of interest" description="Disordered" evidence="1">
    <location>
        <begin position="307"/>
        <end position="330"/>
    </location>
</feature>
<dbReference type="STRING" id="1927124.BST13_03370"/>
<evidence type="ECO:0000259" key="2">
    <source>
        <dbReference type="Pfam" id="PF00561"/>
    </source>
</evidence>
<feature type="domain" description="AB hydrolase-1" evidence="2">
    <location>
        <begin position="42"/>
        <end position="289"/>
    </location>
</feature>
<dbReference type="RefSeq" id="WP_083160595.1">
    <property type="nucleotide sequence ID" value="NZ_MVHF01000002.1"/>
</dbReference>
<dbReference type="Gene3D" id="3.40.50.1820">
    <property type="entry name" value="alpha/beta hydrolase"/>
    <property type="match status" value="1"/>
</dbReference>
<dbReference type="PANTHER" id="PTHR43798">
    <property type="entry name" value="MONOACYLGLYCEROL LIPASE"/>
    <property type="match status" value="1"/>
</dbReference>
<comment type="caution">
    <text evidence="3">The sequence shown here is derived from an EMBL/GenBank/DDBJ whole genome shotgun (WGS) entry which is preliminary data.</text>
</comment>
<protein>
    <recommendedName>
        <fullName evidence="2">AB hydrolase-1 domain-containing protein</fullName>
    </recommendedName>
</protein>
<dbReference type="InterPro" id="IPR029058">
    <property type="entry name" value="AB_hydrolase_fold"/>
</dbReference>
<evidence type="ECO:0000256" key="1">
    <source>
        <dbReference type="SAM" id="MobiDB-lite"/>
    </source>
</evidence>
<gene>
    <name evidence="3" type="ORF">BST13_03370</name>
</gene>
<sequence>MERTAQAWLEAGAHFEWVPTEPMRHTRNLNIFHAEFGDPEAPVLLMVHGFPTSSIDWQDVVGELSTDYRVCVLDLPGFGFSDKPKGEDYTLRRDSELLGYYLVDVLGTHEAAVVAHDRGDSVALAFAHRCATGQTPFAVSNLVLSNGNIFLPLSNLNQFQRLVLHPESAAATIAAITPQILAAGLGQTTFTPRRSLDDPAIAALADTFAVNDGIGVIHDTIQYLVERSEHEQEWLRALAAMPAKTTVVWGLYDEISPLRVAAYVWNNYLATKPGDNEFWLLPGADHYLQNDQPTQFVQVLKATLSDSSPTAPGAVSPDPQAPVFLDRSRPQLPTAQEMLAGT</sequence>